<dbReference type="AlphaFoldDB" id="A0A8S3BZP8"/>
<gene>
    <name evidence="2" type="ORF">GIL414_LOCUS49818</name>
</gene>
<feature type="compositionally biased region" description="Pro residues" evidence="1">
    <location>
        <begin position="34"/>
        <end position="57"/>
    </location>
</feature>
<evidence type="ECO:0000313" key="3">
    <source>
        <dbReference type="Proteomes" id="UP000681720"/>
    </source>
</evidence>
<protein>
    <submittedName>
        <fullName evidence="2">Uncharacterized protein</fullName>
    </submittedName>
</protein>
<sequence length="57" mass="6190">FFTVLQQPPNPFHLPPPNMPPAPTSMSHHSSRPTLPPFPGHPPPPGSNGPLPPWTVR</sequence>
<accession>A0A8S3BZP8</accession>
<reference evidence="2" key="1">
    <citation type="submission" date="2021-02" db="EMBL/GenBank/DDBJ databases">
        <authorList>
            <person name="Nowell W R."/>
        </authorList>
    </citation>
    <scope>NUCLEOTIDE SEQUENCE</scope>
</reference>
<dbReference type="Proteomes" id="UP000681720">
    <property type="component" value="Unassembled WGS sequence"/>
</dbReference>
<proteinExistence type="predicted"/>
<feature type="compositionally biased region" description="Pro residues" evidence="1">
    <location>
        <begin position="8"/>
        <end position="23"/>
    </location>
</feature>
<evidence type="ECO:0000313" key="2">
    <source>
        <dbReference type="EMBL" id="CAF4859708.1"/>
    </source>
</evidence>
<dbReference type="EMBL" id="CAJOBJ010164668">
    <property type="protein sequence ID" value="CAF4859708.1"/>
    <property type="molecule type" value="Genomic_DNA"/>
</dbReference>
<organism evidence="2 3">
    <name type="scientific">Rotaria magnacalcarata</name>
    <dbReference type="NCBI Taxonomy" id="392030"/>
    <lineage>
        <taxon>Eukaryota</taxon>
        <taxon>Metazoa</taxon>
        <taxon>Spiralia</taxon>
        <taxon>Gnathifera</taxon>
        <taxon>Rotifera</taxon>
        <taxon>Eurotatoria</taxon>
        <taxon>Bdelloidea</taxon>
        <taxon>Philodinida</taxon>
        <taxon>Philodinidae</taxon>
        <taxon>Rotaria</taxon>
    </lineage>
</organism>
<evidence type="ECO:0000256" key="1">
    <source>
        <dbReference type="SAM" id="MobiDB-lite"/>
    </source>
</evidence>
<feature type="non-terminal residue" evidence="2">
    <location>
        <position position="1"/>
    </location>
</feature>
<comment type="caution">
    <text evidence="2">The sequence shown here is derived from an EMBL/GenBank/DDBJ whole genome shotgun (WGS) entry which is preliminary data.</text>
</comment>
<feature type="region of interest" description="Disordered" evidence="1">
    <location>
        <begin position="1"/>
        <end position="57"/>
    </location>
</feature>
<name>A0A8S3BZP8_9BILA</name>